<gene>
    <name evidence="2" type="ORF">P4U43_08895</name>
</gene>
<dbReference type="EMBL" id="JAROKN010000018">
    <property type="protein sequence ID" value="MDF9277904.1"/>
    <property type="molecule type" value="Genomic_DNA"/>
</dbReference>
<accession>A0ABT6CXW8</accession>
<evidence type="ECO:0000256" key="1">
    <source>
        <dbReference type="SAM" id="Phobius"/>
    </source>
</evidence>
<keyword evidence="3" id="KW-1185">Reference proteome</keyword>
<name>A0ABT6CXW8_9MICC</name>
<evidence type="ECO:0000313" key="2">
    <source>
        <dbReference type="EMBL" id="MDF9277904.1"/>
    </source>
</evidence>
<keyword evidence="1" id="KW-1133">Transmembrane helix</keyword>
<protein>
    <recommendedName>
        <fullName evidence="4">Integral membrane protein</fullName>
    </recommendedName>
</protein>
<feature type="transmembrane region" description="Helical" evidence="1">
    <location>
        <begin position="81"/>
        <end position="103"/>
    </location>
</feature>
<feature type="transmembrane region" description="Helical" evidence="1">
    <location>
        <begin position="55"/>
        <end position="75"/>
    </location>
</feature>
<proteinExistence type="predicted"/>
<reference evidence="2 3" key="1">
    <citation type="journal article" date="2023" name="Int. J. Syst. Evol. Microbiol.">
        <title>Arthrobacter vasquezii sp. nov., isolated from a soil sample from Union Glacier, Antarctica.</title>
        <authorList>
            <person name="Valenzuela-Ibaceta F."/>
            <person name="Carrasco V."/>
            <person name="Lagos-Moraga S."/>
            <person name="Dietz-Vargas C."/>
            <person name="Navarro C.A."/>
            <person name="Perez-Donoso J.M."/>
        </authorList>
    </citation>
    <scope>NUCLEOTIDE SEQUENCE [LARGE SCALE GENOMIC DNA]</scope>
    <source>
        <strain evidence="2 3">EH-1B-1</strain>
    </source>
</reference>
<organism evidence="2 3">
    <name type="scientific">Arthrobacter vasquezii</name>
    <dbReference type="NCBI Taxonomy" id="2977629"/>
    <lineage>
        <taxon>Bacteria</taxon>
        <taxon>Bacillati</taxon>
        <taxon>Actinomycetota</taxon>
        <taxon>Actinomycetes</taxon>
        <taxon>Micrococcales</taxon>
        <taxon>Micrococcaceae</taxon>
        <taxon>Arthrobacter</taxon>
    </lineage>
</organism>
<evidence type="ECO:0008006" key="4">
    <source>
        <dbReference type="Google" id="ProtNLM"/>
    </source>
</evidence>
<dbReference type="Proteomes" id="UP001220456">
    <property type="component" value="Unassembled WGS sequence"/>
</dbReference>
<keyword evidence="1" id="KW-0812">Transmembrane</keyword>
<dbReference type="RefSeq" id="WP_277358409.1">
    <property type="nucleotide sequence ID" value="NZ_JAROKN010000018.1"/>
</dbReference>
<evidence type="ECO:0000313" key="3">
    <source>
        <dbReference type="Proteomes" id="UP001220456"/>
    </source>
</evidence>
<comment type="caution">
    <text evidence="2">The sequence shown here is derived from an EMBL/GenBank/DDBJ whole genome shotgun (WGS) entry which is preliminary data.</text>
</comment>
<feature type="transmembrane region" description="Helical" evidence="1">
    <location>
        <begin position="12"/>
        <end position="35"/>
    </location>
</feature>
<keyword evidence="1" id="KW-0472">Membrane</keyword>
<sequence>MLIVGYFSQTSPSAWVALLITLVTVAFGIQIATAVLRNSSEQVEGAKPAPRRRTVMALASVVGLIAVALFAYASYTLLAFAHYFSLAAIGAALCSVIVACISIRAANYSALQN</sequence>